<accession>A0AAN8V6B0</accession>
<dbReference type="InterPro" id="IPR036514">
    <property type="entry name" value="SGNH_hydro_sf"/>
</dbReference>
<dbReference type="PANTHER" id="PTHR22835:SF555">
    <property type="entry name" value="GDSL-LIKE LIPASE_ACYLHYDROLASE"/>
    <property type="match status" value="1"/>
</dbReference>
<evidence type="ECO:0000313" key="4">
    <source>
        <dbReference type="Proteomes" id="UP001370490"/>
    </source>
</evidence>
<keyword evidence="2" id="KW-0325">Glycoprotein</keyword>
<dbReference type="Gene3D" id="3.40.50.1110">
    <property type="entry name" value="SGNH hydrolase"/>
    <property type="match status" value="1"/>
</dbReference>
<comment type="similarity">
    <text evidence="1">Belongs to the 'GDSL' lipolytic enzyme family.</text>
</comment>
<dbReference type="Pfam" id="PF00657">
    <property type="entry name" value="Lipase_GDSL"/>
    <property type="match status" value="1"/>
</dbReference>
<protein>
    <submittedName>
        <fullName evidence="3">GDSL lipase/esterase</fullName>
    </submittedName>
</protein>
<gene>
    <name evidence="3" type="ORF">RJ641_006921</name>
</gene>
<name>A0AAN8V6B0_9MAGN</name>
<reference evidence="3 4" key="1">
    <citation type="submission" date="2023-12" db="EMBL/GenBank/DDBJ databases">
        <title>A high-quality genome assembly for Dillenia turbinata (Dilleniales).</title>
        <authorList>
            <person name="Chanderbali A."/>
        </authorList>
    </citation>
    <scope>NUCLEOTIDE SEQUENCE [LARGE SCALE GENOMIC DNA]</scope>
    <source>
        <strain evidence="3">LSX21</strain>
        <tissue evidence="3">Leaf</tissue>
    </source>
</reference>
<comment type="caution">
    <text evidence="3">The sequence shown here is derived from an EMBL/GenBank/DDBJ whole genome shotgun (WGS) entry which is preliminary data.</text>
</comment>
<evidence type="ECO:0000313" key="3">
    <source>
        <dbReference type="EMBL" id="KAK6928330.1"/>
    </source>
</evidence>
<evidence type="ECO:0000256" key="1">
    <source>
        <dbReference type="ARBA" id="ARBA00008668"/>
    </source>
</evidence>
<dbReference type="InterPro" id="IPR001087">
    <property type="entry name" value="GDSL"/>
</dbReference>
<dbReference type="EMBL" id="JBAMMX010000014">
    <property type="protein sequence ID" value="KAK6928330.1"/>
    <property type="molecule type" value="Genomic_DNA"/>
</dbReference>
<keyword evidence="4" id="KW-1185">Reference proteome</keyword>
<dbReference type="AlphaFoldDB" id="A0AAN8V6B0"/>
<dbReference type="Proteomes" id="UP001370490">
    <property type="component" value="Unassembled WGS sequence"/>
</dbReference>
<evidence type="ECO:0000256" key="2">
    <source>
        <dbReference type="ARBA" id="ARBA00023180"/>
    </source>
</evidence>
<dbReference type="GO" id="GO:0016788">
    <property type="term" value="F:hydrolase activity, acting on ester bonds"/>
    <property type="evidence" value="ECO:0007669"/>
    <property type="project" value="InterPro"/>
</dbReference>
<proteinExistence type="inferred from homology"/>
<dbReference type="PANTHER" id="PTHR22835">
    <property type="entry name" value="ZINC FINGER FYVE DOMAIN CONTAINING PROTEIN"/>
    <property type="match status" value="1"/>
</dbReference>
<sequence length="167" mass="18643">MIEGARFFWLHNTGPIGCLPDSVICYHPKGGNLDRNGCLRPENEVAQEFNKQLKDSMSQLRTQYPDAAFTYVDLYKAKYAIISGRKQLGFDDPMKLCCGCHYGYNIDCGKEEVVNGTVYGNPCPNRAKGISWDGIHYSEAANLCIAARLFNGTLSNPPIPLRYACHK</sequence>
<organism evidence="3 4">
    <name type="scientific">Dillenia turbinata</name>
    <dbReference type="NCBI Taxonomy" id="194707"/>
    <lineage>
        <taxon>Eukaryota</taxon>
        <taxon>Viridiplantae</taxon>
        <taxon>Streptophyta</taxon>
        <taxon>Embryophyta</taxon>
        <taxon>Tracheophyta</taxon>
        <taxon>Spermatophyta</taxon>
        <taxon>Magnoliopsida</taxon>
        <taxon>eudicotyledons</taxon>
        <taxon>Gunneridae</taxon>
        <taxon>Pentapetalae</taxon>
        <taxon>Dilleniales</taxon>
        <taxon>Dilleniaceae</taxon>
        <taxon>Dillenia</taxon>
    </lineage>
</organism>